<proteinExistence type="predicted"/>
<dbReference type="EMBL" id="NIDE01000001">
    <property type="protein sequence ID" value="OWK46386.1"/>
    <property type="molecule type" value="Genomic_DNA"/>
</dbReference>
<name>A0A225E8H6_9BACT</name>
<dbReference type="InterPro" id="IPR008969">
    <property type="entry name" value="CarboxyPept-like_regulatory"/>
</dbReference>
<evidence type="ECO:0000256" key="1">
    <source>
        <dbReference type="SAM" id="MobiDB-lite"/>
    </source>
</evidence>
<gene>
    <name evidence="2" type="ORF">FRUB_00085</name>
</gene>
<reference evidence="3" key="1">
    <citation type="submission" date="2017-06" db="EMBL/GenBank/DDBJ databases">
        <title>Genome analysis of Fimbriiglobus ruber SP5, the first member of the order Planctomycetales with confirmed chitinolytic capability.</title>
        <authorList>
            <person name="Ravin N.V."/>
            <person name="Rakitin A.L."/>
            <person name="Ivanova A.A."/>
            <person name="Beletsky A.V."/>
            <person name="Kulichevskaya I.S."/>
            <person name="Mardanov A.V."/>
            <person name="Dedysh S.N."/>
        </authorList>
    </citation>
    <scope>NUCLEOTIDE SEQUENCE [LARGE SCALE GENOMIC DNA]</scope>
    <source>
        <strain evidence="3">SP5</strain>
    </source>
</reference>
<feature type="region of interest" description="Disordered" evidence="1">
    <location>
        <begin position="55"/>
        <end position="88"/>
    </location>
</feature>
<evidence type="ECO:0000313" key="3">
    <source>
        <dbReference type="Proteomes" id="UP000214646"/>
    </source>
</evidence>
<accession>A0A225E8H6</accession>
<evidence type="ECO:0008006" key="4">
    <source>
        <dbReference type="Google" id="ProtNLM"/>
    </source>
</evidence>
<organism evidence="2 3">
    <name type="scientific">Fimbriiglobus ruber</name>
    <dbReference type="NCBI Taxonomy" id="1908690"/>
    <lineage>
        <taxon>Bacteria</taxon>
        <taxon>Pseudomonadati</taxon>
        <taxon>Planctomycetota</taxon>
        <taxon>Planctomycetia</taxon>
        <taxon>Gemmatales</taxon>
        <taxon>Gemmataceae</taxon>
        <taxon>Fimbriiglobus</taxon>
    </lineage>
</organism>
<protein>
    <recommendedName>
        <fullName evidence="4">Carboxypeptidase regulatory-like domain-containing protein</fullName>
    </recommendedName>
</protein>
<comment type="caution">
    <text evidence="2">The sequence shown here is derived from an EMBL/GenBank/DDBJ whole genome shotgun (WGS) entry which is preliminary data.</text>
</comment>
<sequence>MLSGKVTVNGQPAKDVTVVALVSGGGHEASGLTGADGTYRIVNPPKGAMKFRLSTLAPPPPPGITAPPPPPGATAIPPKYTTPENGLSFEYSGGKKTYNIDIK</sequence>
<evidence type="ECO:0000313" key="2">
    <source>
        <dbReference type="EMBL" id="OWK46386.1"/>
    </source>
</evidence>
<dbReference type="AlphaFoldDB" id="A0A225E8H6"/>
<keyword evidence="3" id="KW-1185">Reference proteome</keyword>
<feature type="compositionally biased region" description="Pro residues" evidence="1">
    <location>
        <begin position="57"/>
        <end position="72"/>
    </location>
</feature>
<dbReference type="Proteomes" id="UP000214646">
    <property type="component" value="Unassembled WGS sequence"/>
</dbReference>
<dbReference type="SUPFAM" id="SSF49464">
    <property type="entry name" value="Carboxypeptidase regulatory domain-like"/>
    <property type="match status" value="1"/>
</dbReference>